<evidence type="ECO:0000313" key="8">
    <source>
        <dbReference type="Proteomes" id="UP000472320"/>
    </source>
</evidence>
<dbReference type="RefSeq" id="WP_155453859.1">
    <property type="nucleotide sequence ID" value="NZ_WNKX01000006.1"/>
</dbReference>
<comment type="caution">
    <text evidence="7">The sequence shown here is derived from an EMBL/GenBank/DDBJ whole genome shotgun (WGS) entry which is preliminary data.</text>
</comment>
<dbReference type="Proteomes" id="UP000472320">
    <property type="component" value="Unassembled WGS sequence"/>
</dbReference>
<reference evidence="7 8" key="1">
    <citation type="submission" date="2019-11" db="EMBL/GenBank/DDBJ databases">
        <title>Type strains purchased from KCTC, JCM and DSMZ.</title>
        <authorList>
            <person name="Lu H."/>
        </authorList>
    </citation>
    <scope>NUCLEOTIDE SEQUENCE [LARGE SCALE GENOMIC DNA]</scope>
    <source>
        <strain evidence="7 8">JCM 31587</strain>
    </source>
</reference>
<feature type="chain" id="PRO_5026989411" evidence="6">
    <location>
        <begin position="20"/>
        <end position="127"/>
    </location>
</feature>
<gene>
    <name evidence="7" type="ORF">GM658_09940</name>
</gene>
<dbReference type="OrthoDB" id="513661at2"/>
<sequence length="127" mass="13819">MTLANWCIAAACILPMAVALTPKVASVKSRDRYDNAAPREWAGRQDGWAKRAIAAHQNGFEALPLFIAAVILAQQAHANQDRIDILAMTFVLIRVIYSIIYISNLATLRTVVWFAGIGVSLAILAQA</sequence>
<accession>A0A6L6QFR1</accession>
<dbReference type="InterPro" id="IPR023352">
    <property type="entry name" value="MAPEG-like_dom_sf"/>
</dbReference>
<keyword evidence="8" id="KW-1185">Reference proteome</keyword>
<protein>
    <submittedName>
        <fullName evidence="7">Glutathione metabolism protein</fullName>
    </submittedName>
</protein>
<feature type="signal peptide" evidence="6">
    <location>
        <begin position="1"/>
        <end position="19"/>
    </location>
</feature>
<evidence type="ECO:0000256" key="5">
    <source>
        <dbReference type="SAM" id="Phobius"/>
    </source>
</evidence>
<evidence type="ECO:0000256" key="4">
    <source>
        <dbReference type="ARBA" id="ARBA00023136"/>
    </source>
</evidence>
<keyword evidence="3 5" id="KW-1133">Transmembrane helix</keyword>
<proteinExistence type="predicted"/>
<feature type="transmembrane region" description="Helical" evidence="5">
    <location>
        <begin position="85"/>
        <end position="102"/>
    </location>
</feature>
<comment type="subcellular location">
    <subcellularLocation>
        <location evidence="1">Membrane</location>
    </subcellularLocation>
</comment>
<evidence type="ECO:0000256" key="2">
    <source>
        <dbReference type="ARBA" id="ARBA00022692"/>
    </source>
</evidence>
<dbReference type="AlphaFoldDB" id="A0A6L6QFR1"/>
<dbReference type="PANTHER" id="PTHR35371:SF1">
    <property type="entry name" value="BLR7753 PROTEIN"/>
    <property type="match status" value="1"/>
</dbReference>
<keyword evidence="2 5" id="KW-0812">Transmembrane</keyword>
<evidence type="ECO:0000313" key="7">
    <source>
        <dbReference type="EMBL" id="MTW10924.1"/>
    </source>
</evidence>
<dbReference type="InterPro" id="IPR001129">
    <property type="entry name" value="Membr-assoc_MAPEG"/>
</dbReference>
<dbReference type="SUPFAM" id="SSF161084">
    <property type="entry name" value="MAPEG domain-like"/>
    <property type="match status" value="1"/>
</dbReference>
<dbReference type="Pfam" id="PF01124">
    <property type="entry name" value="MAPEG"/>
    <property type="match status" value="1"/>
</dbReference>
<dbReference type="Gene3D" id="1.20.120.550">
    <property type="entry name" value="Membrane associated eicosanoid/glutathione metabolism-like domain"/>
    <property type="match status" value="1"/>
</dbReference>
<dbReference type="EMBL" id="WNKX01000006">
    <property type="protein sequence ID" value="MTW10924.1"/>
    <property type="molecule type" value="Genomic_DNA"/>
</dbReference>
<dbReference type="GO" id="GO:0016020">
    <property type="term" value="C:membrane"/>
    <property type="evidence" value="ECO:0007669"/>
    <property type="project" value="UniProtKB-SubCell"/>
</dbReference>
<keyword evidence="4 5" id="KW-0472">Membrane</keyword>
<evidence type="ECO:0000256" key="6">
    <source>
        <dbReference type="SAM" id="SignalP"/>
    </source>
</evidence>
<name>A0A6L6QFR1_9BURK</name>
<evidence type="ECO:0000256" key="3">
    <source>
        <dbReference type="ARBA" id="ARBA00022989"/>
    </source>
</evidence>
<dbReference type="PANTHER" id="PTHR35371">
    <property type="entry name" value="INNER MEMBRANE PROTEIN"/>
    <property type="match status" value="1"/>
</dbReference>
<organism evidence="7 8">
    <name type="scientific">Massilia eburnea</name>
    <dbReference type="NCBI Taxonomy" id="1776165"/>
    <lineage>
        <taxon>Bacteria</taxon>
        <taxon>Pseudomonadati</taxon>
        <taxon>Pseudomonadota</taxon>
        <taxon>Betaproteobacteria</taxon>
        <taxon>Burkholderiales</taxon>
        <taxon>Oxalobacteraceae</taxon>
        <taxon>Telluria group</taxon>
        <taxon>Massilia</taxon>
    </lineage>
</organism>
<evidence type="ECO:0000256" key="1">
    <source>
        <dbReference type="ARBA" id="ARBA00004370"/>
    </source>
</evidence>
<keyword evidence="6" id="KW-0732">Signal</keyword>